<proteinExistence type="predicted"/>
<dbReference type="AlphaFoldDB" id="A0A395IJ90"/>
<dbReference type="GO" id="GO:0042276">
    <property type="term" value="P:error-prone translesion synthesis"/>
    <property type="evidence" value="ECO:0007669"/>
    <property type="project" value="TreeGrafter"/>
</dbReference>
<dbReference type="Gene3D" id="1.20.58.1280">
    <property type="entry name" value="DNA repair protein Rev1, C-terminal domain"/>
    <property type="match status" value="1"/>
</dbReference>
<evidence type="ECO:0000256" key="2">
    <source>
        <dbReference type="SAM" id="MobiDB-lite"/>
    </source>
</evidence>
<feature type="compositionally biased region" description="Polar residues" evidence="2">
    <location>
        <begin position="31"/>
        <end position="41"/>
    </location>
</feature>
<dbReference type="FunFam" id="1.20.58.1280:FF:000005">
    <property type="entry name" value="DNA repair protein REV1"/>
    <property type="match status" value="1"/>
</dbReference>
<feature type="region of interest" description="Disordered" evidence="2">
    <location>
        <begin position="28"/>
        <end position="83"/>
    </location>
</feature>
<dbReference type="GO" id="GO:0003887">
    <property type="term" value="F:DNA-directed DNA polymerase activity"/>
    <property type="evidence" value="ECO:0007669"/>
    <property type="project" value="TreeGrafter"/>
</dbReference>
<dbReference type="EMBL" id="QKRW01000041">
    <property type="protein sequence ID" value="RAL60367.1"/>
    <property type="molecule type" value="Genomic_DNA"/>
</dbReference>
<feature type="domain" description="DNA repair protein Rev1 C-terminal" evidence="3">
    <location>
        <begin position="178"/>
        <end position="267"/>
    </location>
</feature>
<keyword evidence="5" id="KW-1185">Reference proteome</keyword>
<dbReference type="GO" id="GO:0017125">
    <property type="term" value="F:deoxycytidyl transferase activity"/>
    <property type="evidence" value="ECO:0007669"/>
    <property type="project" value="TreeGrafter"/>
</dbReference>
<dbReference type="Pfam" id="PF16727">
    <property type="entry name" value="REV1_C"/>
    <property type="match status" value="1"/>
</dbReference>
<sequence>MPSQLDPEVFDALPEEMKAEILASYKPQIANPASGTQTILPQSPRKNKTINGKRPPNPIKKRGRGRPPGPRIKPEPPGGPLQSKFVANARVREASIDAAEDAEVLDPEFLAALPEDMREEIMAEHRRKCLQKRGGLMTSTVKKLKKPDPPLLGPRRIRLPPKPARPTFTTQELSTLDELRKTLTTWYREFENEGPHPDDVSAMERYLKRVIIDERDLAKVVGVVKWLEWLMDDMEDMGKGKKLWEKAYLDVRRKVQEAVKERGLGRLDI</sequence>
<gene>
    <name evidence="4" type="ORF">DID88_000143</name>
</gene>
<feature type="compositionally biased region" description="Pro residues" evidence="2">
    <location>
        <begin position="67"/>
        <end position="79"/>
    </location>
</feature>
<evidence type="ECO:0000313" key="4">
    <source>
        <dbReference type="EMBL" id="RAL60367.1"/>
    </source>
</evidence>
<dbReference type="Proteomes" id="UP000249056">
    <property type="component" value="Unassembled WGS sequence"/>
</dbReference>
<dbReference type="Pfam" id="PF14377">
    <property type="entry name" value="UBM"/>
    <property type="match status" value="2"/>
</dbReference>
<protein>
    <recommendedName>
        <fullName evidence="3">DNA repair protein Rev1 C-terminal domain-containing protein</fullName>
    </recommendedName>
</protein>
<dbReference type="InterPro" id="IPR025527">
    <property type="entry name" value="HUWE1/Rev1_UBM"/>
</dbReference>
<organism evidence="4 5">
    <name type="scientific">Monilinia fructigena</name>
    <dbReference type="NCBI Taxonomy" id="38457"/>
    <lineage>
        <taxon>Eukaryota</taxon>
        <taxon>Fungi</taxon>
        <taxon>Dikarya</taxon>
        <taxon>Ascomycota</taxon>
        <taxon>Pezizomycotina</taxon>
        <taxon>Leotiomycetes</taxon>
        <taxon>Helotiales</taxon>
        <taxon>Sclerotiniaceae</taxon>
        <taxon>Monilinia</taxon>
    </lineage>
</organism>
<name>A0A395IJ90_9HELO</name>
<dbReference type="InterPro" id="IPR038401">
    <property type="entry name" value="Rev1_C_sf"/>
</dbReference>
<dbReference type="PANTHER" id="PTHR45990">
    <property type="entry name" value="DNA REPAIR PROTEIN REV1"/>
    <property type="match status" value="1"/>
</dbReference>
<reference evidence="4 5" key="1">
    <citation type="submission" date="2018-06" db="EMBL/GenBank/DDBJ databases">
        <title>Genome Sequence of the Brown Rot Fungal Pathogen Monilinia fructigena.</title>
        <authorList>
            <person name="Landi L."/>
            <person name="De Miccolis Angelini R.M."/>
            <person name="Pollastro S."/>
            <person name="Abate D."/>
            <person name="Faretra F."/>
            <person name="Romanazzi G."/>
        </authorList>
    </citation>
    <scope>NUCLEOTIDE SEQUENCE [LARGE SCALE GENOMIC DNA]</scope>
    <source>
        <strain evidence="4 5">Mfrg269</strain>
    </source>
</reference>
<keyword evidence="1" id="KW-0808">Transferase</keyword>
<dbReference type="GO" id="GO:0005634">
    <property type="term" value="C:nucleus"/>
    <property type="evidence" value="ECO:0007669"/>
    <property type="project" value="TreeGrafter"/>
</dbReference>
<evidence type="ECO:0000256" key="1">
    <source>
        <dbReference type="ARBA" id="ARBA00022679"/>
    </source>
</evidence>
<dbReference type="Gene3D" id="6.10.250.1630">
    <property type="match status" value="2"/>
</dbReference>
<dbReference type="OrthoDB" id="427711at2759"/>
<dbReference type="GO" id="GO:0070987">
    <property type="term" value="P:error-free translesion synthesis"/>
    <property type="evidence" value="ECO:0007669"/>
    <property type="project" value="TreeGrafter"/>
</dbReference>
<feature type="region of interest" description="Disordered" evidence="2">
    <location>
        <begin position="142"/>
        <end position="166"/>
    </location>
</feature>
<dbReference type="PANTHER" id="PTHR45990:SF1">
    <property type="entry name" value="DNA REPAIR PROTEIN REV1"/>
    <property type="match status" value="1"/>
</dbReference>
<dbReference type="InterPro" id="IPR031991">
    <property type="entry name" value="Rev1_C"/>
</dbReference>
<evidence type="ECO:0000259" key="3">
    <source>
        <dbReference type="Pfam" id="PF16727"/>
    </source>
</evidence>
<evidence type="ECO:0000313" key="5">
    <source>
        <dbReference type="Proteomes" id="UP000249056"/>
    </source>
</evidence>
<comment type="caution">
    <text evidence="4">The sequence shown here is derived from an EMBL/GenBank/DDBJ whole genome shotgun (WGS) entry which is preliminary data.</text>
</comment>
<accession>A0A395IJ90</accession>